<feature type="domain" description="HTH marR-type" evidence="1">
    <location>
        <begin position="6"/>
        <end position="142"/>
    </location>
</feature>
<evidence type="ECO:0000259" key="1">
    <source>
        <dbReference type="PROSITE" id="PS50995"/>
    </source>
</evidence>
<dbReference type="PROSITE" id="PS50995">
    <property type="entry name" value="HTH_MARR_2"/>
    <property type="match status" value="1"/>
</dbReference>
<gene>
    <name evidence="2" type="primary">marR</name>
    <name evidence="2" type="ORF">GCM10010324_56880</name>
</gene>
<dbReference type="InterPro" id="IPR036390">
    <property type="entry name" value="WH_DNA-bd_sf"/>
</dbReference>
<dbReference type="InterPro" id="IPR039422">
    <property type="entry name" value="MarR/SlyA-like"/>
</dbReference>
<dbReference type="SMART" id="SM00347">
    <property type="entry name" value="HTH_MARR"/>
    <property type="match status" value="1"/>
</dbReference>
<reference evidence="3" key="1">
    <citation type="journal article" date="2019" name="Int. J. Syst. Evol. Microbiol.">
        <title>The Global Catalogue of Microorganisms (GCM) 10K type strain sequencing project: providing services to taxonomists for standard genome sequencing and annotation.</title>
        <authorList>
            <consortium name="The Broad Institute Genomics Platform"/>
            <consortium name="The Broad Institute Genome Sequencing Center for Infectious Disease"/>
            <person name="Wu L."/>
            <person name="Ma J."/>
        </authorList>
    </citation>
    <scope>NUCLEOTIDE SEQUENCE [LARGE SCALE GENOMIC DNA]</scope>
    <source>
        <strain evidence="3">JCM 4586</strain>
    </source>
</reference>
<dbReference type="Proteomes" id="UP000659223">
    <property type="component" value="Unassembled WGS sequence"/>
</dbReference>
<evidence type="ECO:0000313" key="2">
    <source>
        <dbReference type="EMBL" id="GGY02524.1"/>
    </source>
</evidence>
<dbReference type="EMBL" id="BMUT01000014">
    <property type="protein sequence ID" value="GGY02524.1"/>
    <property type="molecule type" value="Genomic_DNA"/>
</dbReference>
<organism evidence="2 3">
    <name type="scientific">Streptomyces hiroshimensis</name>
    <dbReference type="NCBI Taxonomy" id="66424"/>
    <lineage>
        <taxon>Bacteria</taxon>
        <taxon>Bacillati</taxon>
        <taxon>Actinomycetota</taxon>
        <taxon>Actinomycetes</taxon>
        <taxon>Kitasatosporales</taxon>
        <taxon>Streptomycetaceae</taxon>
        <taxon>Streptomyces</taxon>
    </lineage>
</organism>
<dbReference type="PANTHER" id="PTHR33164:SF106">
    <property type="entry name" value="TRANSCRIPTIONAL REGULATORY PROTEIN"/>
    <property type="match status" value="1"/>
</dbReference>
<sequence length="157" mass="17114">MSSKSRPELIESLMKAMRDQAGRGLMLHGAIAERFGLNFTDLKCLDLARSEPELTAGRIAAVTGLSTSAVTAVLDRLERRGFLERQRSAADRRKVVVVPTGNHDAEIQEIFSGFGKEVTTVLGDYGDEQLAFLLEVVQRLNGAAEQAAARITADNRN</sequence>
<accession>A0ABQ2Z641</accession>
<evidence type="ECO:0000313" key="3">
    <source>
        <dbReference type="Proteomes" id="UP000659223"/>
    </source>
</evidence>
<dbReference type="InterPro" id="IPR000835">
    <property type="entry name" value="HTH_MarR-typ"/>
</dbReference>
<dbReference type="Gene3D" id="1.10.10.10">
    <property type="entry name" value="Winged helix-like DNA-binding domain superfamily/Winged helix DNA-binding domain"/>
    <property type="match status" value="1"/>
</dbReference>
<comment type="caution">
    <text evidence="2">The sequence shown here is derived from an EMBL/GenBank/DDBJ whole genome shotgun (WGS) entry which is preliminary data.</text>
</comment>
<dbReference type="SUPFAM" id="SSF46785">
    <property type="entry name" value="Winged helix' DNA-binding domain"/>
    <property type="match status" value="1"/>
</dbReference>
<dbReference type="Pfam" id="PF01047">
    <property type="entry name" value="MarR"/>
    <property type="match status" value="1"/>
</dbReference>
<protein>
    <submittedName>
        <fullName evidence="2">MarR family transcriptional regulator</fullName>
    </submittedName>
</protein>
<keyword evidence="3" id="KW-1185">Reference proteome</keyword>
<proteinExistence type="predicted"/>
<dbReference type="InterPro" id="IPR036388">
    <property type="entry name" value="WH-like_DNA-bd_sf"/>
</dbReference>
<dbReference type="RefSeq" id="WP_190024613.1">
    <property type="nucleotide sequence ID" value="NZ_BMUT01000014.1"/>
</dbReference>
<dbReference type="PANTHER" id="PTHR33164">
    <property type="entry name" value="TRANSCRIPTIONAL REGULATOR, MARR FAMILY"/>
    <property type="match status" value="1"/>
</dbReference>
<name>A0ABQ2Z641_9ACTN</name>